<dbReference type="InterPro" id="IPR019734">
    <property type="entry name" value="TPR_rpt"/>
</dbReference>
<dbReference type="SMART" id="SM00382">
    <property type="entry name" value="AAA"/>
    <property type="match status" value="1"/>
</dbReference>
<dbReference type="AlphaFoldDB" id="G7H7U0"/>
<dbReference type="InterPro" id="IPR003959">
    <property type="entry name" value="ATPase_AAA_core"/>
</dbReference>
<dbReference type="OrthoDB" id="9806903at2"/>
<dbReference type="GO" id="GO:0005524">
    <property type="term" value="F:ATP binding"/>
    <property type="evidence" value="ECO:0007669"/>
    <property type="project" value="UniProtKB-KW"/>
</dbReference>
<comment type="caution">
    <text evidence="8">The sequence shown here is derived from an EMBL/GenBank/DDBJ whole genome shotgun (WGS) entry which is preliminary data.</text>
</comment>
<dbReference type="PROSITE" id="PS50005">
    <property type="entry name" value="TPR"/>
    <property type="match status" value="1"/>
</dbReference>
<evidence type="ECO:0000256" key="6">
    <source>
        <dbReference type="PROSITE-ProRule" id="PRU00339"/>
    </source>
</evidence>
<dbReference type="STRING" id="1073574.GOARA_091_00330"/>
<feature type="repeat" description="TPR" evidence="6">
    <location>
        <begin position="213"/>
        <end position="246"/>
    </location>
</feature>
<keyword evidence="4" id="KW-0547">Nucleotide-binding</keyword>
<dbReference type="EMBL" id="BAEE01000091">
    <property type="protein sequence ID" value="GAB11915.1"/>
    <property type="molecule type" value="Genomic_DNA"/>
</dbReference>
<dbReference type="RefSeq" id="WP_007323989.1">
    <property type="nucleotide sequence ID" value="NZ_BAEE01000091.1"/>
</dbReference>
<dbReference type="Gene3D" id="3.40.50.300">
    <property type="entry name" value="P-loop containing nucleotide triphosphate hydrolases"/>
    <property type="match status" value="1"/>
</dbReference>
<dbReference type="InterPro" id="IPR011990">
    <property type="entry name" value="TPR-like_helical_dom_sf"/>
</dbReference>
<dbReference type="NCBIfam" id="TIGR03922">
    <property type="entry name" value="T7SS_EccA"/>
    <property type="match status" value="1"/>
</dbReference>
<evidence type="ECO:0000313" key="8">
    <source>
        <dbReference type="EMBL" id="GAB11915.1"/>
    </source>
</evidence>
<evidence type="ECO:0000259" key="7">
    <source>
        <dbReference type="SMART" id="SM00382"/>
    </source>
</evidence>
<evidence type="ECO:0000256" key="4">
    <source>
        <dbReference type="ARBA" id="ARBA00022741"/>
    </source>
</evidence>
<accession>G7H7U0</accession>
<dbReference type="Gene3D" id="1.25.40.10">
    <property type="entry name" value="Tetratricopeptide repeat domain"/>
    <property type="match status" value="1"/>
</dbReference>
<evidence type="ECO:0000256" key="3">
    <source>
        <dbReference type="ARBA" id="ARBA00022490"/>
    </source>
</evidence>
<dbReference type="InterPro" id="IPR003593">
    <property type="entry name" value="AAA+_ATPase"/>
</dbReference>
<dbReference type="Gene3D" id="1.10.8.60">
    <property type="match status" value="1"/>
</dbReference>
<organism evidence="8 9">
    <name type="scientific">Gordonia araii NBRC 100433</name>
    <dbReference type="NCBI Taxonomy" id="1073574"/>
    <lineage>
        <taxon>Bacteria</taxon>
        <taxon>Bacillati</taxon>
        <taxon>Actinomycetota</taxon>
        <taxon>Actinomycetes</taxon>
        <taxon>Mycobacteriales</taxon>
        <taxon>Gordoniaceae</taxon>
        <taxon>Gordonia</taxon>
    </lineage>
</organism>
<dbReference type="PRINTS" id="PR00819">
    <property type="entry name" value="CBXCFQXSUPER"/>
</dbReference>
<dbReference type="Pfam" id="PF17866">
    <property type="entry name" value="AAA_lid_6"/>
    <property type="match status" value="1"/>
</dbReference>
<dbReference type="PANTHER" id="PTHR43392:SF2">
    <property type="entry name" value="AAA-TYPE ATPASE FAMILY PROTEIN _ ANKYRIN REPEAT FAMILY PROTEIN"/>
    <property type="match status" value="1"/>
</dbReference>
<feature type="domain" description="AAA+ ATPase" evidence="7">
    <location>
        <begin position="338"/>
        <end position="479"/>
    </location>
</feature>
<proteinExistence type="inferred from homology"/>
<name>G7H7U0_9ACTN</name>
<dbReference type="Pfam" id="PF00004">
    <property type="entry name" value="AAA"/>
    <property type="match status" value="1"/>
</dbReference>
<dbReference type="InterPro" id="IPR041627">
    <property type="entry name" value="AAA_lid_6"/>
</dbReference>
<evidence type="ECO:0000313" key="9">
    <source>
        <dbReference type="Proteomes" id="UP000035088"/>
    </source>
</evidence>
<sequence length="589" mass="64016">MADIVQARRVFDAGVLASGIPVDGQEAEKDNDYAGRAFKRATELVPEMADAWLGRIMAGDKSPDIFFNLYKHRRSLFVEQRRLGLPPRTLSGRFSTGLYIDYPVSDPAEAAAAYACVMLGESDYDGAEEALDAVEPSEKAPIVDYARGNLHFRTQRWPDVLTALAGSANWADEHMAAAANVMVGTACAQLGLFGEAIKRLELAEAGPIPAARTAAMFTRGLCLREMGKEDEARSVFETVYSLEPGFSDNAKALTDPKFRIVVVSKETIDSRTDRWDPKSVPKEDPADAEANSSLLEEAQRELADQIGLDSVKVQVDKLKSAATLAKVRVDKGLSSAARSQHLVFTGPPGTGKTTIARIVAKIYCALGILKSDTVIEATRRDFVGEHLGSTAIKTGKLIDQALDGVLFIDEAYTLVQTGLSGGDAFGREAVDTLLARMENDRDRLVVIIAGYDGEIDRFLAANDGLASRFTKRIRFDSYSPSELAQIGEVIARKRDSVLSPEAVAALEARCAPLYEVTEIDQAGEPRRGIDIAGNGRFIRNVVEAAEEEREHRLSTGDVDVTSLDEDALMRIEMPDVLAALDNVLGMRSR</sequence>
<dbReference type="CDD" id="cd00009">
    <property type="entry name" value="AAA"/>
    <property type="match status" value="1"/>
</dbReference>
<dbReference type="SUPFAM" id="SSF52540">
    <property type="entry name" value="P-loop containing nucleoside triphosphate hydrolases"/>
    <property type="match status" value="1"/>
</dbReference>
<dbReference type="PANTHER" id="PTHR43392">
    <property type="entry name" value="AAA-TYPE ATPASE FAMILY PROTEIN / ANKYRIN REPEAT FAMILY PROTEIN"/>
    <property type="match status" value="1"/>
</dbReference>
<comment type="similarity">
    <text evidence="2">Belongs to the CbxX/CfxQ family.</text>
</comment>
<evidence type="ECO:0000256" key="2">
    <source>
        <dbReference type="ARBA" id="ARBA00010378"/>
    </source>
</evidence>
<reference evidence="8 9" key="1">
    <citation type="submission" date="2011-11" db="EMBL/GenBank/DDBJ databases">
        <title>Whole genome shotgun sequence of Gordonia araii NBRC 100433.</title>
        <authorList>
            <person name="Yoshida Y."/>
            <person name="Hosoyama A."/>
            <person name="Tsuchikane K."/>
            <person name="Katsumata H."/>
            <person name="Yamazaki S."/>
            <person name="Fujita N."/>
        </authorList>
    </citation>
    <scope>NUCLEOTIDE SEQUENCE [LARGE SCALE GENOMIC DNA]</scope>
    <source>
        <strain evidence="8 9">NBRC 100433</strain>
    </source>
</reference>
<keyword evidence="9" id="KW-1185">Reference proteome</keyword>
<keyword evidence="3" id="KW-0963">Cytoplasm</keyword>
<dbReference type="FunFam" id="3.40.50.300:FF:000216">
    <property type="entry name" value="Type VII secretion ATPase EccA"/>
    <property type="match status" value="1"/>
</dbReference>
<dbReference type="SUPFAM" id="SSF48452">
    <property type="entry name" value="TPR-like"/>
    <property type="match status" value="1"/>
</dbReference>
<comment type="subcellular location">
    <subcellularLocation>
        <location evidence="1">Cytoplasm</location>
    </subcellularLocation>
</comment>
<dbReference type="InterPro" id="IPR050773">
    <property type="entry name" value="CbxX/CfxQ_RuBisCO_ESX"/>
</dbReference>
<evidence type="ECO:0000256" key="1">
    <source>
        <dbReference type="ARBA" id="ARBA00004496"/>
    </source>
</evidence>
<keyword evidence="5" id="KW-0067">ATP-binding</keyword>
<gene>
    <name evidence="8" type="ORF">GOARA_091_00330</name>
</gene>
<dbReference type="Pfam" id="PF21545">
    <property type="entry name" value="T7SS_EccA1_N"/>
    <property type="match status" value="1"/>
</dbReference>
<dbReference type="InterPro" id="IPR027417">
    <property type="entry name" value="P-loop_NTPase"/>
</dbReference>
<protein>
    <recommendedName>
        <fullName evidence="7">AAA+ ATPase domain-containing protein</fullName>
    </recommendedName>
</protein>
<dbReference type="GO" id="GO:0005737">
    <property type="term" value="C:cytoplasm"/>
    <property type="evidence" value="ECO:0007669"/>
    <property type="project" value="UniProtKB-SubCell"/>
</dbReference>
<dbReference type="GO" id="GO:0016887">
    <property type="term" value="F:ATP hydrolysis activity"/>
    <property type="evidence" value="ECO:0007669"/>
    <property type="project" value="InterPro"/>
</dbReference>
<dbReference type="Proteomes" id="UP000035088">
    <property type="component" value="Unassembled WGS sequence"/>
</dbReference>
<dbReference type="InterPro" id="IPR023835">
    <property type="entry name" value="T7SS_EccA"/>
</dbReference>
<evidence type="ECO:0000256" key="5">
    <source>
        <dbReference type="ARBA" id="ARBA00022840"/>
    </source>
</evidence>
<dbReference type="InterPro" id="IPR049078">
    <property type="entry name" value="T7SS_EccA1-like_N"/>
</dbReference>
<dbReference type="InterPro" id="IPR000641">
    <property type="entry name" value="CbxX/CfxQ"/>
</dbReference>
<keyword evidence="6" id="KW-0802">TPR repeat</keyword>